<dbReference type="Proteomes" id="UP000313359">
    <property type="component" value="Unassembled WGS sequence"/>
</dbReference>
<keyword evidence="2" id="KW-1185">Reference proteome</keyword>
<dbReference type="PANTHER" id="PTHR40788">
    <property type="entry name" value="CLR5 DOMAIN-CONTAINING PROTEIN-RELATED"/>
    <property type="match status" value="1"/>
</dbReference>
<organism evidence="1 2">
    <name type="scientific">Lentinus tigrinus ALCF2SS1-6</name>
    <dbReference type="NCBI Taxonomy" id="1328759"/>
    <lineage>
        <taxon>Eukaryota</taxon>
        <taxon>Fungi</taxon>
        <taxon>Dikarya</taxon>
        <taxon>Basidiomycota</taxon>
        <taxon>Agaricomycotina</taxon>
        <taxon>Agaricomycetes</taxon>
        <taxon>Polyporales</taxon>
        <taxon>Polyporaceae</taxon>
        <taxon>Lentinus</taxon>
    </lineage>
</organism>
<dbReference type="AlphaFoldDB" id="A0A5C2RS62"/>
<evidence type="ECO:0000313" key="2">
    <source>
        <dbReference type="Proteomes" id="UP000313359"/>
    </source>
</evidence>
<evidence type="ECO:0000313" key="1">
    <source>
        <dbReference type="EMBL" id="RPD52986.1"/>
    </source>
</evidence>
<reference evidence="1" key="1">
    <citation type="journal article" date="2018" name="Genome Biol. Evol.">
        <title>Genomics and development of Lentinus tigrinus, a white-rot wood-decaying mushroom with dimorphic fruiting bodies.</title>
        <authorList>
            <person name="Wu B."/>
            <person name="Xu Z."/>
            <person name="Knudson A."/>
            <person name="Carlson A."/>
            <person name="Chen N."/>
            <person name="Kovaka S."/>
            <person name="LaButti K."/>
            <person name="Lipzen A."/>
            <person name="Pennachio C."/>
            <person name="Riley R."/>
            <person name="Schakwitz W."/>
            <person name="Umezawa K."/>
            <person name="Ohm R.A."/>
            <person name="Grigoriev I.V."/>
            <person name="Nagy L.G."/>
            <person name="Gibbons J."/>
            <person name="Hibbett D."/>
        </authorList>
    </citation>
    <scope>NUCLEOTIDE SEQUENCE [LARGE SCALE GENOMIC DNA]</scope>
    <source>
        <strain evidence="1">ALCF2SS1-6</strain>
    </source>
</reference>
<sequence>MDAAPAMIEEPPRPVVPVQAKFIYVFESLFKTVKGARRILKWKDFLKAMASVGFAHKPATGGGAARVFWAAGTQWQTNVVLHEPHDGELGPAYQNEIAHLLNTAYGWEGRDFVVRA</sequence>
<dbReference type="OrthoDB" id="2758557at2759"/>
<protein>
    <submittedName>
        <fullName evidence="1">Uncharacterized protein</fullName>
    </submittedName>
</protein>
<proteinExistence type="predicted"/>
<name>A0A5C2RS62_9APHY</name>
<dbReference type="PANTHER" id="PTHR40788:SF1">
    <property type="entry name" value="IPA PROTEIN"/>
    <property type="match status" value="1"/>
</dbReference>
<gene>
    <name evidence="1" type="ORF">L227DRAFT_568268</name>
</gene>
<dbReference type="EMBL" id="ML122333">
    <property type="protein sequence ID" value="RPD52986.1"/>
    <property type="molecule type" value="Genomic_DNA"/>
</dbReference>
<accession>A0A5C2RS62</accession>